<evidence type="ECO:0000256" key="4">
    <source>
        <dbReference type="ARBA" id="ARBA00022840"/>
    </source>
</evidence>
<gene>
    <name evidence="6" type="ORF">UFOPK2242_00056</name>
    <name evidence="7" type="ORF">UFOPK2925_00042</name>
    <name evidence="8" type="ORF">UFOPK2996_00066</name>
    <name evidence="9" type="ORF">UFOPK3974_01257</name>
    <name evidence="10" type="ORF">UFOPK4071_01256</name>
</gene>
<evidence type="ECO:0000256" key="1">
    <source>
        <dbReference type="ARBA" id="ARBA00005417"/>
    </source>
</evidence>
<dbReference type="GO" id="GO:0140359">
    <property type="term" value="F:ABC-type transporter activity"/>
    <property type="evidence" value="ECO:0007669"/>
    <property type="project" value="InterPro"/>
</dbReference>
<dbReference type="InterPro" id="IPR050683">
    <property type="entry name" value="Bact_Polysacc_Export_ATP-bd"/>
</dbReference>
<dbReference type="InterPro" id="IPR015860">
    <property type="entry name" value="ABC_transpr_TagH-like"/>
</dbReference>
<evidence type="ECO:0000313" key="7">
    <source>
        <dbReference type="EMBL" id="CAB4767066.1"/>
    </source>
</evidence>
<dbReference type="InterPro" id="IPR003593">
    <property type="entry name" value="AAA+_ATPase"/>
</dbReference>
<dbReference type="InterPro" id="IPR027417">
    <property type="entry name" value="P-loop_NTPase"/>
</dbReference>
<evidence type="ECO:0000313" key="6">
    <source>
        <dbReference type="EMBL" id="CAB4644786.1"/>
    </source>
</evidence>
<dbReference type="GO" id="GO:0016020">
    <property type="term" value="C:membrane"/>
    <property type="evidence" value="ECO:0007669"/>
    <property type="project" value="InterPro"/>
</dbReference>
<name>A0A6J6V5X9_9ZZZZ</name>
<evidence type="ECO:0000313" key="8">
    <source>
        <dbReference type="EMBL" id="CAB4785575.1"/>
    </source>
</evidence>
<dbReference type="PANTHER" id="PTHR46743:SF2">
    <property type="entry name" value="TEICHOIC ACIDS EXPORT ATP-BINDING PROTEIN TAGH"/>
    <property type="match status" value="1"/>
</dbReference>
<dbReference type="InterPro" id="IPR017871">
    <property type="entry name" value="ABC_transporter-like_CS"/>
</dbReference>
<dbReference type="EMBL" id="CAFBPF010000184">
    <property type="protein sequence ID" value="CAB5021501.1"/>
    <property type="molecule type" value="Genomic_DNA"/>
</dbReference>
<dbReference type="GO" id="GO:0005524">
    <property type="term" value="F:ATP binding"/>
    <property type="evidence" value="ECO:0007669"/>
    <property type="project" value="UniProtKB-KW"/>
</dbReference>
<accession>A0A6J6V5X9</accession>
<keyword evidence="3" id="KW-0547">Nucleotide-binding</keyword>
<proteinExistence type="inferred from homology"/>
<sequence>MSPEGTVTIDHVWKRFRSDRGRRLLRDHVSRLGRRVSGREDAAQWRWVLREIDFKIEPGESVGFVGSNGAGKSTLLKIISGVMFPHTGRVAVEGRIGALIEVASGIHPELTGKENISVFGTLLGLGKSELARKYDEIVAFAELEDAINRQVKFYSSGMKTRLGFAIAAFLEPSVLIVDEVLAVGDQMFQQKCLDRMRTVLHSGTTLLLVSHDLAAVGATASRAIWLADGTMQADGPVDEVLAGYRTAIEKEAASKIELEGEIRISNFTTFGGSGGAITTSGPCSVSFDVTAPQAKHANFFIGVSQGAATPIFAVRKEGIRVSEGETHVAVDFAGIPLPAGGYFIWFAAFEVKTGREITPWQPIGPLLVEGGRLLDATPKAIVRLSPVFVEAQWTVSD</sequence>
<dbReference type="Gene3D" id="3.40.50.300">
    <property type="entry name" value="P-loop containing nucleotide triphosphate hydrolases"/>
    <property type="match status" value="1"/>
</dbReference>
<dbReference type="InterPro" id="IPR003439">
    <property type="entry name" value="ABC_transporter-like_ATP-bd"/>
</dbReference>
<evidence type="ECO:0000259" key="5">
    <source>
        <dbReference type="PROSITE" id="PS50893"/>
    </source>
</evidence>
<dbReference type="GO" id="GO:0016887">
    <property type="term" value="F:ATP hydrolysis activity"/>
    <property type="evidence" value="ECO:0007669"/>
    <property type="project" value="InterPro"/>
</dbReference>
<dbReference type="EMBL" id="CAEZWM010000002">
    <property type="protein sequence ID" value="CAB4644786.1"/>
    <property type="molecule type" value="Genomic_DNA"/>
</dbReference>
<protein>
    <submittedName>
        <fullName evidence="7">Unannotated protein</fullName>
    </submittedName>
</protein>
<evidence type="ECO:0000313" key="10">
    <source>
        <dbReference type="EMBL" id="CAB5021501.1"/>
    </source>
</evidence>
<reference evidence="7" key="1">
    <citation type="submission" date="2020-05" db="EMBL/GenBank/DDBJ databases">
        <authorList>
            <person name="Chiriac C."/>
            <person name="Salcher M."/>
            <person name="Ghai R."/>
            <person name="Kavagutti S V."/>
        </authorList>
    </citation>
    <scope>NUCLEOTIDE SEQUENCE</scope>
</reference>
<evidence type="ECO:0000313" key="9">
    <source>
        <dbReference type="EMBL" id="CAB4996697.1"/>
    </source>
</evidence>
<dbReference type="AlphaFoldDB" id="A0A6J6V5X9"/>
<keyword evidence="4" id="KW-0067">ATP-binding</keyword>
<dbReference type="SUPFAM" id="SSF52540">
    <property type="entry name" value="P-loop containing nucleoside triphosphate hydrolases"/>
    <property type="match status" value="1"/>
</dbReference>
<dbReference type="SMART" id="SM00382">
    <property type="entry name" value="AAA"/>
    <property type="match status" value="1"/>
</dbReference>
<dbReference type="CDD" id="cd03220">
    <property type="entry name" value="ABC_KpsT_Wzt"/>
    <property type="match status" value="1"/>
</dbReference>
<organism evidence="7">
    <name type="scientific">freshwater metagenome</name>
    <dbReference type="NCBI Taxonomy" id="449393"/>
    <lineage>
        <taxon>unclassified sequences</taxon>
        <taxon>metagenomes</taxon>
        <taxon>ecological metagenomes</taxon>
    </lineage>
</organism>
<dbReference type="PROSITE" id="PS00211">
    <property type="entry name" value="ABC_TRANSPORTER_1"/>
    <property type="match status" value="1"/>
</dbReference>
<evidence type="ECO:0000256" key="3">
    <source>
        <dbReference type="ARBA" id="ARBA00022741"/>
    </source>
</evidence>
<comment type="similarity">
    <text evidence="1">Belongs to the ABC transporter superfamily.</text>
</comment>
<dbReference type="EMBL" id="CAFAAH010000002">
    <property type="protein sequence ID" value="CAB4785575.1"/>
    <property type="molecule type" value="Genomic_DNA"/>
</dbReference>
<dbReference type="Pfam" id="PF00005">
    <property type="entry name" value="ABC_tran"/>
    <property type="match status" value="1"/>
</dbReference>
<keyword evidence="2" id="KW-0813">Transport</keyword>
<dbReference type="EMBL" id="CAFBOR010000196">
    <property type="protein sequence ID" value="CAB4996697.1"/>
    <property type="molecule type" value="Genomic_DNA"/>
</dbReference>
<dbReference type="PANTHER" id="PTHR46743">
    <property type="entry name" value="TEICHOIC ACIDS EXPORT ATP-BINDING PROTEIN TAGH"/>
    <property type="match status" value="1"/>
</dbReference>
<feature type="domain" description="ABC transporter" evidence="5">
    <location>
        <begin position="24"/>
        <end position="253"/>
    </location>
</feature>
<dbReference type="EMBL" id="CAEZZU010000002">
    <property type="protein sequence ID" value="CAB4767066.1"/>
    <property type="molecule type" value="Genomic_DNA"/>
</dbReference>
<evidence type="ECO:0000256" key="2">
    <source>
        <dbReference type="ARBA" id="ARBA00022448"/>
    </source>
</evidence>
<dbReference type="PROSITE" id="PS50893">
    <property type="entry name" value="ABC_TRANSPORTER_2"/>
    <property type="match status" value="1"/>
</dbReference>